<evidence type="ECO:0000313" key="2">
    <source>
        <dbReference type="EMBL" id="KAJ7198354.1"/>
    </source>
</evidence>
<evidence type="ECO:0000313" key="3">
    <source>
        <dbReference type="Proteomes" id="UP001219525"/>
    </source>
</evidence>
<feature type="region of interest" description="Disordered" evidence="1">
    <location>
        <begin position="11"/>
        <end position="71"/>
    </location>
</feature>
<dbReference type="EMBL" id="JARJCW010000073">
    <property type="protein sequence ID" value="KAJ7198354.1"/>
    <property type="molecule type" value="Genomic_DNA"/>
</dbReference>
<keyword evidence="3" id="KW-1185">Reference proteome</keyword>
<sequence>MCVCVVPTAAEPSHAVAGSPGSRGSARSTLSTSPGTSSTGGGKDPGESWESKTRADPARARTLRDSYSSGCAPRARRVERKPCVFAKPQQYVWHWRYRHVTVNCDDPVLSDLLVPKSQQDNTPDKYSGVVPNCISPGGEDGKPCSVFTGSANATHVSEVVPQRAPACACRIARRRVRDDNNDNRNNELGCPRDLRLECHDVRGRHRMPVLSSRQVELRLPPSPLHQLFLRRKLLPLQLRLVLVELGSFRDDRASQAG</sequence>
<feature type="compositionally biased region" description="Basic and acidic residues" evidence="1">
    <location>
        <begin position="44"/>
        <end position="64"/>
    </location>
</feature>
<comment type="caution">
    <text evidence="2">The sequence shown here is derived from an EMBL/GenBank/DDBJ whole genome shotgun (WGS) entry which is preliminary data.</text>
</comment>
<accession>A0AAD6Y5X1</accession>
<dbReference type="AlphaFoldDB" id="A0AAD6Y5X1"/>
<gene>
    <name evidence="2" type="ORF">GGX14DRAFT_402056</name>
</gene>
<proteinExistence type="predicted"/>
<reference evidence="2" key="1">
    <citation type="submission" date="2023-03" db="EMBL/GenBank/DDBJ databases">
        <title>Massive genome expansion in bonnet fungi (Mycena s.s.) driven by repeated elements and novel gene families across ecological guilds.</title>
        <authorList>
            <consortium name="Lawrence Berkeley National Laboratory"/>
            <person name="Harder C.B."/>
            <person name="Miyauchi S."/>
            <person name="Viragh M."/>
            <person name="Kuo A."/>
            <person name="Thoen E."/>
            <person name="Andreopoulos B."/>
            <person name="Lu D."/>
            <person name="Skrede I."/>
            <person name="Drula E."/>
            <person name="Henrissat B."/>
            <person name="Morin E."/>
            <person name="Kohler A."/>
            <person name="Barry K."/>
            <person name="LaButti K."/>
            <person name="Morin E."/>
            <person name="Salamov A."/>
            <person name="Lipzen A."/>
            <person name="Mereny Z."/>
            <person name="Hegedus B."/>
            <person name="Baldrian P."/>
            <person name="Stursova M."/>
            <person name="Weitz H."/>
            <person name="Taylor A."/>
            <person name="Grigoriev I.V."/>
            <person name="Nagy L.G."/>
            <person name="Martin F."/>
            <person name="Kauserud H."/>
        </authorList>
    </citation>
    <scope>NUCLEOTIDE SEQUENCE</scope>
    <source>
        <strain evidence="2">9144</strain>
    </source>
</reference>
<organism evidence="2 3">
    <name type="scientific">Mycena pura</name>
    <dbReference type="NCBI Taxonomy" id="153505"/>
    <lineage>
        <taxon>Eukaryota</taxon>
        <taxon>Fungi</taxon>
        <taxon>Dikarya</taxon>
        <taxon>Basidiomycota</taxon>
        <taxon>Agaricomycotina</taxon>
        <taxon>Agaricomycetes</taxon>
        <taxon>Agaricomycetidae</taxon>
        <taxon>Agaricales</taxon>
        <taxon>Marasmiineae</taxon>
        <taxon>Mycenaceae</taxon>
        <taxon>Mycena</taxon>
    </lineage>
</organism>
<name>A0AAD6Y5X1_9AGAR</name>
<protein>
    <submittedName>
        <fullName evidence="2">Uncharacterized protein</fullName>
    </submittedName>
</protein>
<dbReference type="Proteomes" id="UP001219525">
    <property type="component" value="Unassembled WGS sequence"/>
</dbReference>
<feature type="compositionally biased region" description="Low complexity" evidence="1">
    <location>
        <begin position="17"/>
        <end position="37"/>
    </location>
</feature>
<evidence type="ECO:0000256" key="1">
    <source>
        <dbReference type="SAM" id="MobiDB-lite"/>
    </source>
</evidence>